<dbReference type="VEuPathDB" id="AmoebaDB:EHI_120890"/>
<dbReference type="InterPro" id="IPR006329">
    <property type="entry name" value="AMPD"/>
</dbReference>
<dbReference type="PANTHER" id="PTHR11359">
    <property type="entry name" value="AMP DEAMINASE"/>
    <property type="match status" value="1"/>
</dbReference>
<dbReference type="Gene3D" id="3.20.20.140">
    <property type="entry name" value="Metal-dependent hydrolases"/>
    <property type="match status" value="2"/>
</dbReference>
<name>A0A5K1UU78_ENTHI</name>
<dbReference type="SUPFAM" id="SSF51556">
    <property type="entry name" value="Metallo-dependent hydrolases"/>
    <property type="match status" value="2"/>
</dbReference>
<dbReference type="GO" id="GO:0003876">
    <property type="term" value="F:AMP deaminase activity"/>
    <property type="evidence" value="ECO:0007669"/>
    <property type="project" value="InterPro"/>
</dbReference>
<dbReference type="EMBL" id="BDEQ01000001">
    <property type="protein sequence ID" value="GAT97581.1"/>
    <property type="molecule type" value="Genomic_DNA"/>
</dbReference>
<dbReference type="Gene3D" id="4.10.800.20">
    <property type="match status" value="2"/>
</dbReference>
<evidence type="ECO:0000313" key="2">
    <source>
        <dbReference type="EMBL" id="GAT97581.1"/>
    </source>
</evidence>
<evidence type="ECO:0000313" key="3">
    <source>
        <dbReference type="Proteomes" id="UP000078387"/>
    </source>
</evidence>
<dbReference type="GO" id="GO:0046033">
    <property type="term" value="P:AMP metabolic process"/>
    <property type="evidence" value="ECO:0007669"/>
    <property type="project" value="TreeGrafter"/>
</dbReference>
<dbReference type="VEuPathDB" id="AmoebaDB:EHI5A_054640"/>
<reference evidence="2 3" key="1">
    <citation type="submission" date="2016-05" db="EMBL/GenBank/DDBJ databases">
        <title>First whole genome sequencing of Entamoeba histolytica HM1:IMSS-clone-6.</title>
        <authorList>
            <person name="Mukherjee Avik.K."/>
            <person name="Izumyama S."/>
            <person name="Nakada-Tsukui K."/>
            <person name="Nozaki T."/>
        </authorList>
    </citation>
    <scope>NUCLEOTIDE SEQUENCE [LARGE SCALE GENOMIC DNA]</scope>
    <source>
        <strain evidence="2 3">HM1:IMSS clone 6</strain>
    </source>
</reference>
<proteinExistence type="inferred from homology"/>
<dbReference type="VEuPathDB" id="AmoebaDB:EHI7A_028440"/>
<dbReference type="OMA" id="SHNRDFY"/>
<dbReference type="Proteomes" id="UP000078387">
    <property type="component" value="Unassembled WGS sequence"/>
</dbReference>
<dbReference type="CDD" id="cd19757">
    <property type="entry name" value="Bbox1"/>
    <property type="match status" value="1"/>
</dbReference>
<protein>
    <submittedName>
        <fullName evidence="2">Amp deaminase putative</fullName>
    </submittedName>
</protein>
<sequence>MKPNFINLFAIDQKLTNTGTVSCPRKMSLHRTFSPNQSQTQLGSSLKKSNPYSIIFNAAKGINEEFKKSHNEGEEQNLSPSLADDAFLEIHRSTKWITNERKVAAEKINSALKLRKKYQYVEVPKLINSINHRYLTKEGISVFPVHYSDGIIPIELPKNDTTIYYEQKDGVFLVKLKENQENIFTPITLTEFIEDYKEILRIIDSGPAKTFSMERMQEMHHQFELHKIFSFDKTNTGKDFFSAGKVDTHIHADSCFTEKELFRYIKSKYENKEIVHEIINKEGKKEKETLKDMCKRKDININKLTLHKIGVKIYNYDRYKEDDLRTVFLNINNIMEGEYFADLVKTEMKHLELTNCYFELRLSINGKNENEWNLLSQWAKKWNVNSTHNKWIIQFPKRFVEIKGDNTLFTYSNFLSNLFKPLFEVSQNPQNNEILANFLEKVSGFDLVGDENEIEQIIGSDTFNPTNWNKSVNPSYFIYMYYLYANIVSLNIYRMSRGLSTFDFRPHCGETGHYSHLAAAFLTVKGISHGIKLTDSPTLKYLYLLTQIGITMSPMANHLTQCQYNQNPFNNFFKRGLNVTLSSDEPLQIHRTQEPLMEEFAMAQQTWKFEDVDLVEMCNNSIKQSGFSLMKKTTLFGNKNDVLINGRSLFRNRLLDTEFAIIKALITDNSNKIFGDIPATTIDLNYKTKDPKEIDVMKKITYWMLVREKYFAENLPQVMNDSIQLNNPTTPQLFCAMSNGIYNIYNTPDAICDIDHYHNAFVYCFDCRKNYCKHCFKEAHKDQYHSIRRTKHLSYYPIIEFSEYINDYNDLVRFSTDGPSRTFCYKQLHSREQLFILHKILNNSLESQEIKKLPIDFERSTKVDTVVAASRSFHPRDLLMLIWDKLKEDGDRVVFPEISIKTESGTRVYKHVTLRNAFSIYQIKDFSLDNLSVTFDPSLIQRYDLWDSRNTIFNVKELRDLFLTTTNSVGGTYFCEFLKKTRFDQVEEQPNQKTEMHMCLYGRRMNEIEDIAKVIVKNGLICPEKNNFSIQLPRKYAMIKKEGNVNTFEELLRHMFEPLFDATLNPEKHPELVTFLENVGAFDCKGDESEFEGKISLSSLPVPAKWDSYKEPPFAYWIYYVYTNVHVLNNLRRTLQMNTFDFKPHCGETGDPMHNAAAFLTADAISHGITLDKQNTLQYLFILAQIGISCCPIYDKFLYDIIEHPFYKYFMRGMLVTLATDSPMHTHTTKEPLVEEYASAIKIFKLTASDIAEIAQNSLLISSFSEDTKQNCLTTEEGENSSVPQTRLQFRAKISKLDFDTLLKFNIGRSNLTEKEQDIILQASMHL</sequence>
<comment type="similarity">
    <text evidence="1">Belongs to the metallo-dependent hydrolases superfamily. Adenosine and AMP deaminases family.</text>
</comment>
<dbReference type="VEuPathDB" id="AmoebaDB:EHI8A_025660"/>
<evidence type="ECO:0000256" key="1">
    <source>
        <dbReference type="ARBA" id="ARBA00006676"/>
    </source>
</evidence>
<dbReference type="PANTHER" id="PTHR11359:SF0">
    <property type="entry name" value="AMP DEAMINASE"/>
    <property type="match status" value="1"/>
</dbReference>
<gene>
    <name evidence="2" type="ORF">CL6EHI_120890</name>
</gene>
<organism evidence="2 3">
    <name type="scientific">Entamoeba histolytica</name>
    <dbReference type="NCBI Taxonomy" id="5759"/>
    <lineage>
        <taxon>Eukaryota</taxon>
        <taxon>Amoebozoa</taxon>
        <taxon>Evosea</taxon>
        <taxon>Archamoebae</taxon>
        <taxon>Mastigamoebida</taxon>
        <taxon>Entamoebidae</taxon>
        <taxon>Entamoeba</taxon>
    </lineage>
</organism>
<dbReference type="InterPro" id="IPR032466">
    <property type="entry name" value="Metal_Hydrolase"/>
</dbReference>
<accession>A0A5K1UU78</accession>
<dbReference type="Pfam" id="PF19326">
    <property type="entry name" value="AMP_deaminase"/>
    <property type="match status" value="2"/>
</dbReference>
<dbReference type="GO" id="GO:0005829">
    <property type="term" value="C:cytosol"/>
    <property type="evidence" value="ECO:0007669"/>
    <property type="project" value="TreeGrafter"/>
</dbReference>
<comment type="caution">
    <text evidence="2">The sequence shown here is derived from an EMBL/GenBank/DDBJ whole genome shotgun (WGS) entry which is preliminary data.</text>
</comment>
<dbReference type="GO" id="GO:0032264">
    <property type="term" value="P:IMP salvage"/>
    <property type="evidence" value="ECO:0007669"/>
    <property type="project" value="InterPro"/>
</dbReference>
<dbReference type="VEuPathDB" id="AmoebaDB:KM1_062610"/>